<keyword evidence="2" id="KW-1185">Reference proteome</keyword>
<organism evidence="1 2">
    <name type="scientific">Cohaesibacter marisflavi</name>
    <dbReference type="NCBI Taxonomy" id="655353"/>
    <lineage>
        <taxon>Bacteria</taxon>
        <taxon>Pseudomonadati</taxon>
        <taxon>Pseudomonadota</taxon>
        <taxon>Alphaproteobacteria</taxon>
        <taxon>Hyphomicrobiales</taxon>
        <taxon>Cohaesibacteraceae</taxon>
    </lineage>
</organism>
<evidence type="ECO:0000313" key="1">
    <source>
        <dbReference type="EMBL" id="SFO65143.1"/>
    </source>
</evidence>
<sequence length="123" mass="13941">MSRLINFLLVLFALMGAFWLFQVKHEAKEEGEKIAILKGQIQDEKDALLLLKAEWSYLNRPQRIQRLTDEFSDQLGLKTIEPYQIGDIGDVPDRSGEATLPGAVVDDLEELLEHAHPASAKRQ</sequence>
<accession>A0A1I5IXL5</accession>
<dbReference type="STRING" id="655353.SAMN04488056_11041"/>
<evidence type="ECO:0000313" key="2">
    <source>
        <dbReference type="Proteomes" id="UP000199236"/>
    </source>
</evidence>
<dbReference type="EMBL" id="FOVR01000010">
    <property type="protein sequence ID" value="SFO65143.1"/>
    <property type="molecule type" value="Genomic_DNA"/>
</dbReference>
<protein>
    <recommendedName>
        <fullName evidence="3">Cell division protein FtsL</fullName>
    </recommendedName>
</protein>
<dbReference type="OrthoDB" id="7165680at2"/>
<reference evidence="1 2" key="1">
    <citation type="submission" date="2016-10" db="EMBL/GenBank/DDBJ databases">
        <authorList>
            <person name="de Groot N.N."/>
        </authorList>
    </citation>
    <scope>NUCLEOTIDE SEQUENCE [LARGE SCALE GENOMIC DNA]</scope>
    <source>
        <strain evidence="1 2">CGMCC 1.9157</strain>
    </source>
</reference>
<dbReference type="Proteomes" id="UP000199236">
    <property type="component" value="Unassembled WGS sequence"/>
</dbReference>
<evidence type="ECO:0008006" key="3">
    <source>
        <dbReference type="Google" id="ProtNLM"/>
    </source>
</evidence>
<name>A0A1I5IXL5_9HYPH</name>
<dbReference type="RefSeq" id="WP_090074206.1">
    <property type="nucleotide sequence ID" value="NZ_FOVR01000010.1"/>
</dbReference>
<proteinExistence type="predicted"/>
<dbReference type="AlphaFoldDB" id="A0A1I5IXL5"/>
<gene>
    <name evidence="1" type="ORF">SAMN04488056_11041</name>
</gene>